<feature type="transmembrane region" description="Helical" evidence="5">
    <location>
        <begin position="74"/>
        <end position="92"/>
    </location>
</feature>
<evidence type="ECO:0000256" key="3">
    <source>
        <dbReference type="ARBA" id="ARBA00022989"/>
    </source>
</evidence>
<keyword evidence="8" id="KW-1185">Reference proteome</keyword>
<dbReference type="GO" id="GO:0055085">
    <property type="term" value="P:transmembrane transport"/>
    <property type="evidence" value="ECO:0007669"/>
    <property type="project" value="InterPro"/>
</dbReference>
<dbReference type="EMBL" id="JAERQG010000006">
    <property type="protein sequence ID" value="MBL0767130.1"/>
    <property type="molecule type" value="Genomic_DNA"/>
</dbReference>
<evidence type="ECO:0000256" key="5">
    <source>
        <dbReference type="SAM" id="Phobius"/>
    </source>
</evidence>
<feature type="transmembrane region" description="Helical" evidence="5">
    <location>
        <begin position="182"/>
        <end position="200"/>
    </location>
</feature>
<feature type="transmembrane region" description="Helical" evidence="5">
    <location>
        <begin position="278"/>
        <end position="296"/>
    </location>
</feature>
<proteinExistence type="predicted"/>
<evidence type="ECO:0000256" key="4">
    <source>
        <dbReference type="ARBA" id="ARBA00023136"/>
    </source>
</evidence>
<evidence type="ECO:0000313" key="8">
    <source>
        <dbReference type="Proteomes" id="UP000642920"/>
    </source>
</evidence>
<protein>
    <submittedName>
        <fullName evidence="7">Sodium:calcium exchanger</fullName>
    </submittedName>
</protein>
<evidence type="ECO:0000259" key="6">
    <source>
        <dbReference type="Pfam" id="PF01699"/>
    </source>
</evidence>
<evidence type="ECO:0000256" key="2">
    <source>
        <dbReference type="ARBA" id="ARBA00022692"/>
    </source>
</evidence>
<dbReference type="Proteomes" id="UP000642920">
    <property type="component" value="Unassembled WGS sequence"/>
</dbReference>
<feature type="domain" description="Sodium/calcium exchanger membrane region" evidence="6">
    <location>
        <begin position="7"/>
        <end position="165"/>
    </location>
</feature>
<evidence type="ECO:0000313" key="7">
    <source>
        <dbReference type="EMBL" id="MBL0767130.1"/>
    </source>
</evidence>
<feature type="transmembrane region" description="Helical" evidence="5">
    <location>
        <begin position="250"/>
        <end position="272"/>
    </location>
</feature>
<comment type="subcellular location">
    <subcellularLocation>
        <location evidence="1">Membrane</location>
        <topology evidence="1">Multi-pass membrane protein</topology>
    </subcellularLocation>
</comment>
<keyword evidence="3 5" id="KW-1133">Transmembrane helix</keyword>
<feature type="domain" description="Sodium/calcium exchanger membrane region" evidence="6">
    <location>
        <begin position="182"/>
        <end position="324"/>
    </location>
</feature>
<dbReference type="GO" id="GO:0016020">
    <property type="term" value="C:membrane"/>
    <property type="evidence" value="ECO:0007669"/>
    <property type="project" value="UniProtKB-SubCell"/>
</dbReference>
<dbReference type="Pfam" id="PF01699">
    <property type="entry name" value="Na_Ca_ex"/>
    <property type="match status" value="2"/>
</dbReference>
<feature type="transmembrane region" description="Helical" evidence="5">
    <location>
        <begin position="206"/>
        <end position="229"/>
    </location>
</feature>
<dbReference type="RefSeq" id="WP_201924569.1">
    <property type="nucleotide sequence ID" value="NZ_JAERQG010000006.1"/>
</dbReference>
<accession>A0A937AE48</accession>
<dbReference type="InterPro" id="IPR044880">
    <property type="entry name" value="NCX_ion-bd_dom_sf"/>
</dbReference>
<dbReference type="Gene3D" id="1.20.1420.30">
    <property type="entry name" value="NCX, central ion-binding region"/>
    <property type="match status" value="1"/>
</dbReference>
<feature type="transmembrane region" description="Helical" evidence="5">
    <location>
        <begin position="308"/>
        <end position="329"/>
    </location>
</feature>
<evidence type="ECO:0000256" key="1">
    <source>
        <dbReference type="ARBA" id="ARBA00004141"/>
    </source>
</evidence>
<dbReference type="InterPro" id="IPR004837">
    <property type="entry name" value="NaCa_Exmemb"/>
</dbReference>
<keyword evidence="4 5" id="KW-0472">Membrane</keyword>
<reference evidence="7" key="1">
    <citation type="submission" date="2021-01" db="EMBL/GenBank/DDBJ databases">
        <title>Marivirga sp. nov., isolated from intertidal surface sediments.</title>
        <authorList>
            <person name="Zhang M."/>
        </authorList>
    </citation>
    <scope>NUCLEOTIDE SEQUENCE</scope>
    <source>
        <strain evidence="7">SM1354</strain>
    </source>
</reference>
<comment type="caution">
    <text evidence="7">The sequence shown here is derived from an EMBL/GenBank/DDBJ whole genome shotgun (WGS) entry which is preliminary data.</text>
</comment>
<feature type="transmembrane region" description="Helical" evidence="5">
    <location>
        <begin position="124"/>
        <end position="142"/>
    </location>
</feature>
<gene>
    <name evidence="7" type="ORF">JKP34_17825</name>
</gene>
<dbReference type="AlphaFoldDB" id="A0A937AE48"/>
<keyword evidence="2 5" id="KW-0812">Transmembrane</keyword>
<name>A0A937AE48_9BACT</name>
<sequence length="332" mass="36086">MSTWLWVGVLVAAAWAAHWGADQLLTPLRMLRKQWGLTASAGAAFLAIVTASPEVAINITSAARGVSNIGLGNLLGSNIISIPLMVTIAYFASRKQFKNKSKHQEHLDANLLALNKRSVSVLSLPYLGIIALVALLTLPKAWRGLQPIDGWIMLGAYGAFLIHAIVKGRKEGEKVEWTQKKIWLSIAGAFAIAAGAFFIVKATENIVSVLGISEIVGGLFITGIMTTAPEVFKTWSVVKGGEVTAGTTSVIADNAITMTVAFFPLALVTTPVEDFQLYWVNLAFVGLMPLLYSVFIHQSNQLHGFSRWQIFVFDAAYVAYLLIMAFFVLKLF</sequence>
<feature type="transmembrane region" description="Helical" evidence="5">
    <location>
        <begin position="148"/>
        <end position="166"/>
    </location>
</feature>
<organism evidence="7 8">
    <name type="scientific">Marivirga atlantica</name>
    <dbReference type="NCBI Taxonomy" id="1548457"/>
    <lineage>
        <taxon>Bacteria</taxon>
        <taxon>Pseudomonadati</taxon>
        <taxon>Bacteroidota</taxon>
        <taxon>Cytophagia</taxon>
        <taxon>Cytophagales</taxon>
        <taxon>Marivirgaceae</taxon>
        <taxon>Marivirga</taxon>
    </lineage>
</organism>